<dbReference type="OrthoDB" id="76001at2759"/>
<evidence type="ECO:0000313" key="7">
    <source>
        <dbReference type="EMBL" id="KAF0696530.1"/>
    </source>
</evidence>
<dbReference type="PANTHER" id="PTHR24353">
    <property type="entry name" value="CYCLIC NUCLEOTIDE-DEPENDENT PROTEIN KINASE"/>
    <property type="match status" value="1"/>
</dbReference>
<sequence length="316" mass="35393">MHFHFRIQTSKSPPMSAEEVTVGDLEKICLLGKGGVGRVYLSRDKRTGHEYALKEVVLNSASRIERLDAEKGALGPLLHRAFEDGDTTSLLMTFLPGDPLYQSLWQRGHFSEAIAKNCAAQVVASLLDLHARGYMHRDVKSGNILLNSLDGRCHLVDFGFAKQHAHCERAMSLCGTYYVMAPEVFRRRGYGRAVDWWAVGVLIYEMVRGMPPWPYKCNDGDMVRYFQRLEEPVDFSAPCFANPILRALLEGLLQPDPTARLTGVDVKHHAWFEGFDWENPKVDMAAEELRKMPSTANAIDSAESVTSAENALFAGF</sequence>
<organism evidence="8 9">
    <name type="scientific">Aphanomyces stellatus</name>
    <dbReference type="NCBI Taxonomy" id="120398"/>
    <lineage>
        <taxon>Eukaryota</taxon>
        <taxon>Sar</taxon>
        <taxon>Stramenopiles</taxon>
        <taxon>Oomycota</taxon>
        <taxon>Saprolegniomycetes</taxon>
        <taxon>Saprolegniales</taxon>
        <taxon>Verrucalvaceae</taxon>
        <taxon>Aphanomyces</taxon>
    </lineage>
</organism>
<reference evidence="7" key="2">
    <citation type="submission" date="2019-06" db="EMBL/GenBank/DDBJ databases">
        <title>Genomics analysis of Aphanomyces spp. identifies a new class of oomycete effector associated with host adaptation.</title>
        <authorList>
            <person name="Gaulin E."/>
        </authorList>
    </citation>
    <scope>NUCLEOTIDE SEQUENCE</scope>
    <source>
        <strain evidence="7">CBS 578.67</strain>
    </source>
</reference>
<dbReference type="PANTHER" id="PTHR24353:SF37">
    <property type="entry name" value="CAMP-DEPENDENT PROTEIN KINASE CATALYTIC SUBUNIT PRKX"/>
    <property type="match status" value="1"/>
</dbReference>
<keyword evidence="3" id="KW-0547">Nucleotide-binding</keyword>
<dbReference type="Proteomes" id="UP000332933">
    <property type="component" value="Unassembled WGS sequence"/>
</dbReference>
<dbReference type="EMBL" id="VJMH01005388">
    <property type="protein sequence ID" value="KAF0696530.1"/>
    <property type="molecule type" value="Genomic_DNA"/>
</dbReference>
<dbReference type="Gene3D" id="1.10.510.10">
    <property type="entry name" value="Transferase(Phosphotransferase) domain 1"/>
    <property type="match status" value="1"/>
</dbReference>
<evidence type="ECO:0000313" key="9">
    <source>
        <dbReference type="Proteomes" id="UP000332933"/>
    </source>
</evidence>
<keyword evidence="1" id="KW-0723">Serine/threonine-protein kinase</keyword>
<evidence type="ECO:0000259" key="6">
    <source>
        <dbReference type="PROSITE" id="PS50011"/>
    </source>
</evidence>
<evidence type="ECO:0000256" key="2">
    <source>
        <dbReference type="ARBA" id="ARBA00022679"/>
    </source>
</evidence>
<accession>A0A485KWB2</accession>
<gene>
    <name evidence="8" type="primary">Aste57867_12723</name>
    <name evidence="7" type="ORF">As57867_012675</name>
    <name evidence="8" type="ORF">ASTE57867_12723</name>
</gene>
<dbReference type="Pfam" id="PF00069">
    <property type="entry name" value="Pkinase"/>
    <property type="match status" value="1"/>
</dbReference>
<keyword evidence="5" id="KW-0067">ATP-binding</keyword>
<dbReference type="SUPFAM" id="SSF56112">
    <property type="entry name" value="Protein kinase-like (PK-like)"/>
    <property type="match status" value="1"/>
</dbReference>
<proteinExistence type="predicted"/>
<dbReference type="InterPro" id="IPR011009">
    <property type="entry name" value="Kinase-like_dom_sf"/>
</dbReference>
<dbReference type="GO" id="GO:0005952">
    <property type="term" value="C:cAMP-dependent protein kinase complex"/>
    <property type="evidence" value="ECO:0007669"/>
    <property type="project" value="TreeGrafter"/>
</dbReference>
<keyword evidence="9" id="KW-1185">Reference proteome</keyword>
<dbReference type="AlphaFoldDB" id="A0A485KWB2"/>
<protein>
    <submittedName>
        <fullName evidence="8">Aste57867_12723 protein</fullName>
    </submittedName>
</protein>
<dbReference type="InterPro" id="IPR008271">
    <property type="entry name" value="Ser/Thr_kinase_AS"/>
</dbReference>
<dbReference type="PROSITE" id="PS00108">
    <property type="entry name" value="PROTEIN_KINASE_ST"/>
    <property type="match status" value="1"/>
</dbReference>
<reference evidence="8 9" key="1">
    <citation type="submission" date="2019-03" db="EMBL/GenBank/DDBJ databases">
        <authorList>
            <person name="Gaulin E."/>
            <person name="Dumas B."/>
        </authorList>
    </citation>
    <scope>NUCLEOTIDE SEQUENCE [LARGE SCALE GENOMIC DNA]</scope>
    <source>
        <strain evidence="8">CBS 568.67</strain>
    </source>
</reference>
<dbReference type="Gene3D" id="3.30.200.20">
    <property type="entry name" value="Phosphorylase Kinase, domain 1"/>
    <property type="match status" value="1"/>
</dbReference>
<evidence type="ECO:0000256" key="3">
    <source>
        <dbReference type="ARBA" id="ARBA00022741"/>
    </source>
</evidence>
<evidence type="ECO:0000313" key="8">
    <source>
        <dbReference type="EMBL" id="VFT89573.1"/>
    </source>
</evidence>
<evidence type="ECO:0000256" key="1">
    <source>
        <dbReference type="ARBA" id="ARBA00022527"/>
    </source>
</evidence>
<name>A0A485KWB2_9STRA</name>
<evidence type="ECO:0000256" key="4">
    <source>
        <dbReference type="ARBA" id="ARBA00022777"/>
    </source>
</evidence>
<feature type="domain" description="Protein kinase" evidence="6">
    <location>
        <begin position="25"/>
        <end position="272"/>
    </location>
</feature>
<dbReference type="GO" id="GO:0004691">
    <property type="term" value="F:cAMP-dependent protein kinase activity"/>
    <property type="evidence" value="ECO:0007669"/>
    <property type="project" value="TreeGrafter"/>
</dbReference>
<dbReference type="EMBL" id="CAADRA010005409">
    <property type="protein sequence ID" value="VFT89573.1"/>
    <property type="molecule type" value="Genomic_DNA"/>
</dbReference>
<dbReference type="PROSITE" id="PS50011">
    <property type="entry name" value="PROTEIN_KINASE_DOM"/>
    <property type="match status" value="1"/>
</dbReference>
<keyword evidence="2" id="KW-0808">Transferase</keyword>
<keyword evidence="4" id="KW-0418">Kinase</keyword>
<dbReference type="InterPro" id="IPR000719">
    <property type="entry name" value="Prot_kinase_dom"/>
</dbReference>
<evidence type="ECO:0000256" key="5">
    <source>
        <dbReference type="ARBA" id="ARBA00022840"/>
    </source>
</evidence>
<dbReference type="GO" id="GO:0005524">
    <property type="term" value="F:ATP binding"/>
    <property type="evidence" value="ECO:0007669"/>
    <property type="project" value="UniProtKB-KW"/>
</dbReference>
<dbReference type="SMART" id="SM00220">
    <property type="entry name" value="S_TKc"/>
    <property type="match status" value="1"/>
</dbReference>